<dbReference type="Proteomes" id="UP000606974">
    <property type="component" value="Unassembled WGS sequence"/>
</dbReference>
<evidence type="ECO:0000313" key="3">
    <source>
        <dbReference type="EMBL" id="KAF7507507.1"/>
    </source>
</evidence>
<evidence type="ECO:0000259" key="2">
    <source>
        <dbReference type="PROSITE" id="PS50073"/>
    </source>
</evidence>
<dbReference type="InterPro" id="IPR001083">
    <property type="entry name" value="Cu_fist_DNA-bd_dom"/>
</dbReference>
<dbReference type="SUPFAM" id="SSF57879">
    <property type="entry name" value="Zinc domain conserved in yeast copper-regulated transcription factors"/>
    <property type="match status" value="1"/>
</dbReference>
<dbReference type="GO" id="GO:0005634">
    <property type="term" value="C:nucleus"/>
    <property type="evidence" value="ECO:0007669"/>
    <property type="project" value="InterPro"/>
</dbReference>
<feature type="compositionally biased region" description="Polar residues" evidence="1">
    <location>
        <begin position="385"/>
        <end position="395"/>
    </location>
</feature>
<accession>A0A8H7E301</accession>
<dbReference type="GO" id="GO:0003677">
    <property type="term" value="F:DNA binding"/>
    <property type="evidence" value="ECO:0007669"/>
    <property type="project" value="InterPro"/>
</dbReference>
<organism evidence="3 4">
    <name type="scientific">Endocarpon pusillum</name>
    <dbReference type="NCBI Taxonomy" id="364733"/>
    <lineage>
        <taxon>Eukaryota</taxon>
        <taxon>Fungi</taxon>
        <taxon>Dikarya</taxon>
        <taxon>Ascomycota</taxon>
        <taxon>Pezizomycotina</taxon>
        <taxon>Eurotiomycetes</taxon>
        <taxon>Chaetothyriomycetidae</taxon>
        <taxon>Verrucariales</taxon>
        <taxon>Verrucariaceae</taxon>
        <taxon>Endocarpon</taxon>
    </lineage>
</organism>
<dbReference type="AlphaFoldDB" id="A0A8H7E301"/>
<comment type="caution">
    <text evidence="3">The sequence shown here is derived from an EMBL/GenBank/DDBJ whole genome shotgun (WGS) entry which is preliminary data.</text>
</comment>
<dbReference type="InterPro" id="IPR036395">
    <property type="entry name" value="Cu_fist_DNA-bd_dom_sf"/>
</dbReference>
<feature type="domain" description="Copper-fist" evidence="2">
    <location>
        <begin position="1"/>
        <end position="44"/>
    </location>
</feature>
<sequence>MVDGQRYTCEKCRKGHRTGTCTHLVDDNGNPSLLQKTNRAGRPNTTSKCRCPSSDRCTCVKTWYLVVRIPKSEIEPGKEGENNCRIVGTVIKPLREDCKEKDHGGTLIASSEGASGHQCNCGDTCACTYCPEHPDNQATHDHNQYLANRNRPTDSTPQPEQQVVESSSQGCGGTAEISYACTSDNTEAGQQAMLSTIPLDDRNYHYQVYSGQYPRGGCGSTCRCPGCITWRVAPVIKQQLVMSGYAHDDCPPKCNCQGCWSHRERGGALEYPIMSLEEFFSPVDHNPNNIGSISTPTTSARHLDTFNGSIVPKGLLNAYQAFHPENLLVPVQPQLSEMSPTHFSYDHCFPPYSNTAINSTHHTRHHSADNSPLESLHPTFHPSPTFASPTTNAYR</sequence>
<dbReference type="EMBL" id="JAACFV010000068">
    <property type="protein sequence ID" value="KAF7507507.1"/>
    <property type="molecule type" value="Genomic_DNA"/>
</dbReference>
<dbReference type="PROSITE" id="PS50073">
    <property type="entry name" value="COPPER_FIST_2"/>
    <property type="match status" value="1"/>
</dbReference>
<proteinExistence type="predicted"/>
<gene>
    <name evidence="3" type="ORF">GJ744_010438</name>
</gene>
<dbReference type="Gene3D" id="3.90.430.10">
    <property type="entry name" value="Copper fist DNA-binding domain"/>
    <property type="match status" value="1"/>
</dbReference>
<dbReference type="SMART" id="SM01090">
    <property type="entry name" value="Copper-fist"/>
    <property type="match status" value="1"/>
</dbReference>
<feature type="region of interest" description="Disordered" evidence="1">
    <location>
        <begin position="359"/>
        <end position="395"/>
    </location>
</feature>
<dbReference type="GO" id="GO:0005507">
    <property type="term" value="F:copper ion binding"/>
    <property type="evidence" value="ECO:0007669"/>
    <property type="project" value="InterPro"/>
</dbReference>
<reference evidence="3" key="1">
    <citation type="submission" date="2020-02" db="EMBL/GenBank/DDBJ databases">
        <authorList>
            <person name="Palmer J.M."/>
        </authorList>
    </citation>
    <scope>NUCLEOTIDE SEQUENCE</scope>
    <source>
        <strain evidence="3">EPUS1.4</strain>
        <tissue evidence="3">Thallus</tissue>
    </source>
</reference>
<dbReference type="GO" id="GO:0003700">
    <property type="term" value="F:DNA-binding transcription factor activity"/>
    <property type="evidence" value="ECO:0007669"/>
    <property type="project" value="InterPro"/>
</dbReference>
<feature type="region of interest" description="Disordered" evidence="1">
    <location>
        <begin position="147"/>
        <end position="171"/>
    </location>
</feature>
<evidence type="ECO:0000313" key="4">
    <source>
        <dbReference type="Proteomes" id="UP000606974"/>
    </source>
</evidence>
<keyword evidence="4" id="KW-1185">Reference proteome</keyword>
<protein>
    <recommendedName>
        <fullName evidence="2">Copper-fist domain-containing protein</fullName>
    </recommendedName>
</protein>
<dbReference type="SMART" id="SM00412">
    <property type="entry name" value="Cu_FIST"/>
    <property type="match status" value="1"/>
</dbReference>
<feature type="compositionally biased region" description="Low complexity" evidence="1">
    <location>
        <begin position="157"/>
        <end position="169"/>
    </location>
</feature>
<dbReference type="OrthoDB" id="5600085at2759"/>
<evidence type="ECO:0000256" key="1">
    <source>
        <dbReference type="SAM" id="MobiDB-lite"/>
    </source>
</evidence>
<dbReference type="Pfam" id="PF00649">
    <property type="entry name" value="Copper-fist"/>
    <property type="match status" value="1"/>
</dbReference>
<name>A0A8H7E301_9EURO</name>